<comment type="caution">
    <text evidence="3">The sequence shown here is derived from an EMBL/GenBank/DDBJ whole genome shotgun (WGS) entry which is preliminary data.</text>
</comment>
<evidence type="ECO:0000313" key="4">
    <source>
        <dbReference type="Proteomes" id="UP000284842"/>
    </source>
</evidence>
<feature type="compositionally biased region" description="Polar residues" evidence="1">
    <location>
        <begin position="165"/>
        <end position="179"/>
    </location>
</feature>
<reference evidence="3 4" key="1">
    <citation type="journal article" date="2018" name="Evol. Lett.">
        <title>Horizontal gene cluster transfer increased hallucinogenic mushroom diversity.</title>
        <authorList>
            <person name="Reynolds H.T."/>
            <person name="Vijayakumar V."/>
            <person name="Gluck-Thaler E."/>
            <person name="Korotkin H.B."/>
            <person name="Matheny P.B."/>
            <person name="Slot J.C."/>
        </authorList>
    </citation>
    <scope>NUCLEOTIDE SEQUENCE [LARGE SCALE GENOMIC DNA]</scope>
    <source>
        <strain evidence="3 4">2629</strain>
    </source>
</reference>
<dbReference type="PANTHER" id="PTHR21310:SF58">
    <property type="entry name" value="AMINOGLYCOSIDE PHOSPHOTRANSFERASE DOMAIN-CONTAINING PROTEIN"/>
    <property type="match status" value="1"/>
</dbReference>
<dbReference type="CDD" id="cd05120">
    <property type="entry name" value="APH_ChoK_like"/>
    <property type="match status" value="1"/>
</dbReference>
<feature type="domain" description="Aminoglycoside phosphotransferase" evidence="2">
    <location>
        <begin position="226"/>
        <end position="413"/>
    </location>
</feature>
<dbReference type="Pfam" id="PF01636">
    <property type="entry name" value="APH"/>
    <property type="match status" value="1"/>
</dbReference>
<organism evidence="3 4">
    <name type="scientific">Panaeolus cyanescens</name>
    <dbReference type="NCBI Taxonomy" id="181874"/>
    <lineage>
        <taxon>Eukaryota</taxon>
        <taxon>Fungi</taxon>
        <taxon>Dikarya</taxon>
        <taxon>Basidiomycota</taxon>
        <taxon>Agaricomycotina</taxon>
        <taxon>Agaricomycetes</taxon>
        <taxon>Agaricomycetidae</taxon>
        <taxon>Agaricales</taxon>
        <taxon>Agaricineae</taxon>
        <taxon>Galeropsidaceae</taxon>
        <taxon>Panaeolus</taxon>
    </lineage>
</organism>
<gene>
    <name evidence="3" type="ORF">CVT24_006901</name>
</gene>
<dbReference type="InterPro" id="IPR011009">
    <property type="entry name" value="Kinase-like_dom_sf"/>
</dbReference>
<evidence type="ECO:0000313" key="3">
    <source>
        <dbReference type="EMBL" id="PPR04742.1"/>
    </source>
</evidence>
<accession>A0A409YP04</accession>
<dbReference type="Gene3D" id="3.90.1200.10">
    <property type="match status" value="1"/>
</dbReference>
<dbReference type="SUPFAM" id="SSF52266">
    <property type="entry name" value="SGNH hydrolase"/>
    <property type="match status" value="1"/>
</dbReference>
<feature type="compositionally biased region" description="Basic and acidic residues" evidence="1">
    <location>
        <begin position="145"/>
        <end position="161"/>
    </location>
</feature>
<evidence type="ECO:0000259" key="2">
    <source>
        <dbReference type="Pfam" id="PF01636"/>
    </source>
</evidence>
<name>A0A409YP04_9AGAR</name>
<dbReference type="PANTHER" id="PTHR21310">
    <property type="entry name" value="AMINOGLYCOSIDE PHOSPHOTRANSFERASE-RELATED-RELATED"/>
    <property type="match status" value="1"/>
</dbReference>
<dbReference type="InParanoid" id="A0A409YP04"/>
<dbReference type="InterPro" id="IPR051678">
    <property type="entry name" value="AGP_Transferase"/>
</dbReference>
<dbReference type="STRING" id="181874.A0A409YP04"/>
<protein>
    <recommendedName>
        <fullName evidence="2">Aminoglycoside phosphotransferase domain-containing protein</fullName>
    </recommendedName>
</protein>
<dbReference type="InterPro" id="IPR002575">
    <property type="entry name" value="Aminoglycoside_PTrfase"/>
</dbReference>
<dbReference type="SUPFAM" id="SSF56112">
    <property type="entry name" value="Protein kinase-like (PK-like)"/>
    <property type="match status" value="1"/>
</dbReference>
<sequence length="450" mass="50833">MASTGNPLSSAQSIVIFGDSYSASSSTWVTYLKSSLNDTVTIHNFSVPGATVDDDLEDQLDRYLSLPSQPWRSSPKGVVYDIIEKIIHSADILYTRAGARNFIFVDVPPIDRSPRGININIEDDPSGDLESTLERAYTSYPKLRKQADERNKRLGEKEEKPSFPSPNSQTSQITPTSDNSTVASCVAESLLGALNNQEPLFVNGWQKIFTLGDDVLVKTGISAGSEEHEILSFVSEHFTSVVAPRPLGYMKIGQLSFLFMTRLPGQSLIQCWSRLDVSQKQLVRTLLDDMCRELRSLELSAGSPMGTVWDPRRCKDLRRYHRISSGPICSEAEFNEFLTFSDIPPRHVAAGYRKWVFSMLRTDHRIVFTHGDFHPRNIMIDIDSGGSLKLGLVDWEMAGFYPEYWELLKAFNTRTMCDESDWWDYLPPSILGYDHELLVDSFLERAFLPF</sequence>
<feature type="region of interest" description="Disordered" evidence="1">
    <location>
        <begin position="140"/>
        <end position="179"/>
    </location>
</feature>
<keyword evidence="4" id="KW-1185">Reference proteome</keyword>
<dbReference type="EMBL" id="NHTK01000898">
    <property type="protein sequence ID" value="PPR04742.1"/>
    <property type="molecule type" value="Genomic_DNA"/>
</dbReference>
<proteinExistence type="predicted"/>
<evidence type="ECO:0000256" key="1">
    <source>
        <dbReference type="SAM" id="MobiDB-lite"/>
    </source>
</evidence>
<dbReference type="OrthoDB" id="2906425at2759"/>
<dbReference type="Proteomes" id="UP000284842">
    <property type="component" value="Unassembled WGS sequence"/>
</dbReference>
<dbReference type="AlphaFoldDB" id="A0A409YP04"/>